<reference evidence="3" key="1">
    <citation type="submission" date="2017-02" db="UniProtKB">
        <authorList>
            <consortium name="WormBaseParasite"/>
        </authorList>
    </citation>
    <scope>IDENTIFICATION</scope>
</reference>
<dbReference type="STRING" id="103827.A0A0N5CQE3"/>
<evidence type="ECO:0000313" key="1">
    <source>
        <dbReference type="EMBL" id="VDM98398.1"/>
    </source>
</evidence>
<proteinExistence type="predicted"/>
<dbReference type="AlphaFoldDB" id="A0A0N5CQE3"/>
<accession>A0A0N5CQE3</accession>
<reference evidence="1 2" key="2">
    <citation type="submission" date="2018-11" db="EMBL/GenBank/DDBJ databases">
        <authorList>
            <consortium name="Pathogen Informatics"/>
        </authorList>
    </citation>
    <scope>NUCLEOTIDE SEQUENCE [LARGE SCALE GENOMIC DNA]</scope>
</reference>
<dbReference type="Proteomes" id="UP000276776">
    <property type="component" value="Unassembled WGS sequence"/>
</dbReference>
<evidence type="ECO:0000313" key="3">
    <source>
        <dbReference type="WBParaSite" id="TCLT_0000244301-mRNA-1"/>
    </source>
</evidence>
<dbReference type="WBParaSite" id="TCLT_0000244301-mRNA-1">
    <property type="protein sequence ID" value="TCLT_0000244301-mRNA-1"/>
    <property type="gene ID" value="TCLT_0000244301"/>
</dbReference>
<evidence type="ECO:0000313" key="2">
    <source>
        <dbReference type="Proteomes" id="UP000276776"/>
    </source>
</evidence>
<gene>
    <name evidence="1" type="ORF">TCLT_LOCUS2444</name>
</gene>
<protein>
    <submittedName>
        <fullName evidence="1 3">Uncharacterized protein</fullName>
    </submittedName>
</protein>
<keyword evidence="2" id="KW-1185">Reference proteome</keyword>
<name>A0A0N5CQE3_THECL</name>
<dbReference type="EMBL" id="UYYF01000503">
    <property type="protein sequence ID" value="VDM98398.1"/>
    <property type="molecule type" value="Genomic_DNA"/>
</dbReference>
<organism evidence="3">
    <name type="scientific">Thelazia callipaeda</name>
    <name type="common">Oriental eyeworm</name>
    <name type="synonym">Parasitic nematode</name>
    <dbReference type="NCBI Taxonomy" id="103827"/>
    <lineage>
        <taxon>Eukaryota</taxon>
        <taxon>Metazoa</taxon>
        <taxon>Ecdysozoa</taxon>
        <taxon>Nematoda</taxon>
        <taxon>Chromadorea</taxon>
        <taxon>Rhabditida</taxon>
        <taxon>Spirurina</taxon>
        <taxon>Spiruromorpha</taxon>
        <taxon>Thelazioidea</taxon>
        <taxon>Thelaziidae</taxon>
        <taxon>Thelazia</taxon>
    </lineage>
</organism>
<sequence>MTRSVLDYLDPVTESLTSAPFIKSSQRPKRSCATEYTQIDEESTKVSLKEIS</sequence>